<dbReference type="InterPro" id="IPR036412">
    <property type="entry name" value="HAD-like_sf"/>
</dbReference>
<dbReference type="AlphaFoldDB" id="A0A0R2FS24"/>
<dbReference type="NCBIfam" id="TIGR01484">
    <property type="entry name" value="HAD-SF-IIB"/>
    <property type="match status" value="1"/>
</dbReference>
<dbReference type="GO" id="GO:0000287">
    <property type="term" value="F:magnesium ion binding"/>
    <property type="evidence" value="ECO:0007669"/>
    <property type="project" value="TreeGrafter"/>
</dbReference>
<evidence type="ECO:0000313" key="1">
    <source>
        <dbReference type="EMBL" id="KRN31295.1"/>
    </source>
</evidence>
<dbReference type="STRING" id="1123500.GCA_000420365_01231"/>
<name>A0A0R2FS24_9LACO</name>
<gene>
    <name evidence="1" type="ORF">IV68_GL001179</name>
</gene>
<dbReference type="PANTHER" id="PTHR10000">
    <property type="entry name" value="PHOSPHOSERINE PHOSPHATASE"/>
    <property type="match status" value="1"/>
</dbReference>
<dbReference type="RefSeq" id="WP_022791943.1">
    <property type="nucleotide sequence ID" value="NZ_ATUU01000004.1"/>
</dbReference>
<comment type="caution">
    <text evidence="1">The sequence shown here is derived from an EMBL/GenBank/DDBJ whole genome shotgun (WGS) entry which is preliminary data.</text>
</comment>
<sequence>MKVLATDLDNTFLHRDLSYSSEAFGRLLTKWLAQGNRFVVATGRELRWVEAKFAPFMSDIDVVASNGVVLKLRQETATMQTLPAASLMMLQKLIVDQIGKPTQGLRAYTKDKLYLVNGMGNIQTKERDFTRSLYDEVYEIDQLQEISDPILTVTGNWAASESDQAAEAINDAGIGLYATTSGYGAVDILPAGVNKANTLSLLLTKLGLSSDQLIAFGDGMNDLEMLRLAGHPFVMPNGDQRLLNEGFTVVPKDNNHDGVLEVWQALMQVAD</sequence>
<keyword evidence="2" id="KW-1185">Reference proteome</keyword>
<organism evidence="1 2">
    <name type="scientific">Weissella halotolerans DSM 20190</name>
    <dbReference type="NCBI Taxonomy" id="1123500"/>
    <lineage>
        <taxon>Bacteria</taxon>
        <taxon>Bacillati</taxon>
        <taxon>Bacillota</taxon>
        <taxon>Bacilli</taxon>
        <taxon>Lactobacillales</taxon>
        <taxon>Lactobacillaceae</taxon>
        <taxon>Weissella</taxon>
    </lineage>
</organism>
<dbReference type="GO" id="GO:0016791">
    <property type="term" value="F:phosphatase activity"/>
    <property type="evidence" value="ECO:0007669"/>
    <property type="project" value="TreeGrafter"/>
</dbReference>
<dbReference type="SUPFAM" id="SSF56784">
    <property type="entry name" value="HAD-like"/>
    <property type="match status" value="1"/>
</dbReference>
<dbReference type="eggNOG" id="COG0561">
    <property type="taxonomic scope" value="Bacteria"/>
</dbReference>
<dbReference type="InParanoid" id="A0A0R2FS24"/>
<dbReference type="PROSITE" id="PS01229">
    <property type="entry name" value="COF_2"/>
    <property type="match status" value="1"/>
</dbReference>
<dbReference type="PATRIC" id="fig|1123500.6.peg.1179"/>
<proteinExistence type="predicted"/>
<accession>A0A0R2FS24</accession>
<reference evidence="1 2" key="1">
    <citation type="journal article" date="2015" name="Genome Announc.">
        <title>Expanding the biotechnology potential of lactobacilli through comparative genomics of 213 strains and associated genera.</title>
        <authorList>
            <person name="Sun Z."/>
            <person name="Harris H.M."/>
            <person name="McCann A."/>
            <person name="Guo C."/>
            <person name="Argimon S."/>
            <person name="Zhang W."/>
            <person name="Yang X."/>
            <person name="Jeffery I.B."/>
            <person name="Cooney J.C."/>
            <person name="Kagawa T.F."/>
            <person name="Liu W."/>
            <person name="Song Y."/>
            <person name="Salvetti E."/>
            <person name="Wrobel A."/>
            <person name="Rasinkangas P."/>
            <person name="Parkhill J."/>
            <person name="Rea M.C."/>
            <person name="O'Sullivan O."/>
            <person name="Ritari J."/>
            <person name="Douillard F.P."/>
            <person name="Paul Ross R."/>
            <person name="Yang R."/>
            <person name="Briner A.E."/>
            <person name="Felis G.E."/>
            <person name="de Vos W.M."/>
            <person name="Barrangou R."/>
            <person name="Klaenhammer T.R."/>
            <person name="Caufield P.W."/>
            <person name="Cui Y."/>
            <person name="Zhang H."/>
            <person name="O'Toole P.W."/>
        </authorList>
    </citation>
    <scope>NUCLEOTIDE SEQUENCE [LARGE SCALE GENOMIC DNA]</scope>
    <source>
        <strain evidence="1 2">DSM 20190</strain>
    </source>
</reference>
<dbReference type="InterPro" id="IPR006379">
    <property type="entry name" value="HAD-SF_hydro_IIB"/>
</dbReference>
<dbReference type="GO" id="GO:0005829">
    <property type="term" value="C:cytosol"/>
    <property type="evidence" value="ECO:0007669"/>
    <property type="project" value="TreeGrafter"/>
</dbReference>
<dbReference type="Pfam" id="PF08282">
    <property type="entry name" value="Hydrolase_3"/>
    <property type="match status" value="1"/>
</dbReference>
<dbReference type="Gene3D" id="3.40.50.1000">
    <property type="entry name" value="HAD superfamily/HAD-like"/>
    <property type="match status" value="1"/>
</dbReference>
<dbReference type="EMBL" id="JQAX01000004">
    <property type="protein sequence ID" value="KRN31295.1"/>
    <property type="molecule type" value="Genomic_DNA"/>
</dbReference>
<dbReference type="OrthoDB" id="9814970at2"/>
<dbReference type="Gene3D" id="3.30.1240.10">
    <property type="match status" value="1"/>
</dbReference>
<evidence type="ECO:0000313" key="2">
    <source>
        <dbReference type="Proteomes" id="UP000051296"/>
    </source>
</evidence>
<protein>
    <submittedName>
        <fullName evidence="1">Hydrolase, HAD superfamily, Cof family protein</fullName>
    </submittedName>
</protein>
<dbReference type="PANTHER" id="PTHR10000:SF53">
    <property type="entry name" value="5-AMINO-6-(5-PHOSPHO-D-RIBITYLAMINO)URACIL PHOSPHATASE YBJI-RELATED"/>
    <property type="match status" value="1"/>
</dbReference>
<keyword evidence="1" id="KW-0378">Hydrolase</keyword>
<dbReference type="InterPro" id="IPR023214">
    <property type="entry name" value="HAD_sf"/>
</dbReference>
<dbReference type="Proteomes" id="UP000051296">
    <property type="component" value="Unassembled WGS sequence"/>
</dbReference>